<dbReference type="InterPro" id="IPR036866">
    <property type="entry name" value="RibonucZ/Hydroxyglut_hydro"/>
</dbReference>
<reference evidence="5" key="1">
    <citation type="submission" date="2022-11" db="EMBL/GenBank/DDBJ databases">
        <authorList>
            <person name="Vasilchenko N.G."/>
            <person name="Prazdnova E.V."/>
            <person name="Gorovtsov A.V."/>
            <person name="Chistyakov V.A."/>
            <person name="Pak M.L."/>
        </authorList>
    </citation>
    <scope>NUCLEOTIDE SEQUENCE</scope>
    <source>
        <strain evidence="5">R 4.5</strain>
    </source>
</reference>
<dbReference type="InterPro" id="IPR050855">
    <property type="entry name" value="NDM-1-like"/>
</dbReference>
<name>A0AAE9I9K3_PAEPO</name>
<dbReference type="SUPFAM" id="SSF56281">
    <property type="entry name" value="Metallo-hydrolase/oxidoreductase"/>
    <property type="match status" value="1"/>
</dbReference>
<dbReference type="SMART" id="SM00849">
    <property type="entry name" value="Lactamase_B"/>
    <property type="match status" value="1"/>
</dbReference>
<dbReference type="AlphaFoldDB" id="A0AAE9I9K3"/>
<evidence type="ECO:0000313" key="5">
    <source>
        <dbReference type="EMBL" id="URJ48964.1"/>
    </source>
</evidence>
<evidence type="ECO:0000256" key="1">
    <source>
        <dbReference type="ARBA" id="ARBA00034221"/>
    </source>
</evidence>
<evidence type="ECO:0000256" key="2">
    <source>
        <dbReference type="ARBA" id="ARBA00034301"/>
    </source>
</evidence>
<dbReference type="Pfam" id="PF00753">
    <property type="entry name" value="Lactamase_B"/>
    <property type="match status" value="1"/>
</dbReference>
<evidence type="ECO:0000256" key="3">
    <source>
        <dbReference type="ARBA" id="ARBA00048505"/>
    </source>
</evidence>
<evidence type="ECO:0000313" key="6">
    <source>
        <dbReference type="Proteomes" id="UP001055784"/>
    </source>
</evidence>
<accession>A0AAE9I9K3</accession>
<feature type="domain" description="Metallo-beta-lactamase" evidence="4">
    <location>
        <begin position="23"/>
        <end position="215"/>
    </location>
</feature>
<comment type="function">
    <text evidence="2">Counteracts the endogenous Pycsar antiviral defense system. Phosphodiesterase that enables metal-dependent hydrolysis of host cyclic nucleotide Pycsar defense signals such as cCMP and cUMP.</text>
</comment>
<dbReference type="Proteomes" id="UP001055784">
    <property type="component" value="Chromosome"/>
</dbReference>
<proteinExistence type="predicted"/>
<evidence type="ECO:0000259" key="4">
    <source>
        <dbReference type="SMART" id="SM00849"/>
    </source>
</evidence>
<organism evidence="5 6">
    <name type="scientific">Paenibacillus polymyxa</name>
    <name type="common">Bacillus polymyxa</name>
    <dbReference type="NCBI Taxonomy" id="1406"/>
    <lineage>
        <taxon>Bacteria</taxon>
        <taxon>Bacillati</taxon>
        <taxon>Bacillota</taxon>
        <taxon>Bacilli</taxon>
        <taxon>Bacillales</taxon>
        <taxon>Paenibacillaceae</taxon>
        <taxon>Paenibacillus</taxon>
    </lineage>
</organism>
<sequence length="282" mass="31968">MVMDEYEVKQRYENVYSISDCPAIYSYLVVGSEAAMLIDTGCGVGSIRKVVEGITDKPYIVVNTHGHNDHVGGDYQFGEVFIHPADLQLMLELYTDSSYQQEFFNLFGDYGIQYFDPKYKDDFLKAGPPEKINELYDGQIFNLGDIEIEVIHVPGHTPGSVALLDRTNRLLFNGDVVMRNSSLIHRNGMNVQTYIKSLNKLWNRRDEFDWTIASHGHRDPKLGFRPLETFYIKKLLDCASAIDINQSVEKIEVDGKGLLFVEPGKVLGEIDTVAIGYKPEQL</sequence>
<dbReference type="Gene3D" id="3.60.15.10">
    <property type="entry name" value="Ribonuclease Z/Hydroxyacylglutathione hydrolase-like"/>
    <property type="match status" value="1"/>
</dbReference>
<comment type="catalytic activity">
    <reaction evidence="1">
        <text>3',5'-cyclic CMP + H2O = CMP + H(+)</text>
        <dbReference type="Rhea" id="RHEA:72675"/>
        <dbReference type="ChEBI" id="CHEBI:15377"/>
        <dbReference type="ChEBI" id="CHEBI:15378"/>
        <dbReference type="ChEBI" id="CHEBI:58003"/>
        <dbReference type="ChEBI" id="CHEBI:60377"/>
    </reaction>
    <physiologicalReaction direction="left-to-right" evidence="1">
        <dbReference type="Rhea" id="RHEA:72676"/>
    </physiologicalReaction>
</comment>
<dbReference type="PANTHER" id="PTHR42951">
    <property type="entry name" value="METALLO-BETA-LACTAMASE DOMAIN-CONTAINING"/>
    <property type="match status" value="1"/>
</dbReference>
<dbReference type="InterPro" id="IPR001279">
    <property type="entry name" value="Metallo-B-lactamas"/>
</dbReference>
<comment type="catalytic activity">
    <reaction evidence="3">
        <text>3',5'-cyclic UMP + H2O = UMP + H(+)</text>
        <dbReference type="Rhea" id="RHEA:70575"/>
        <dbReference type="ChEBI" id="CHEBI:15377"/>
        <dbReference type="ChEBI" id="CHEBI:15378"/>
        <dbReference type="ChEBI" id="CHEBI:57865"/>
        <dbReference type="ChEBI" id="CHEBI:184387"/>
    </reaction>
    <physiologicalReaction direction="left-to-right" evidence="3">
        <dbReference type="Rhea" id="RHEA:70576"/>
    </physiologicalReaction>
</comment>
<dbReference type="EMBL" id="CP097770">
    <property type="protein sequence ID" value="URJ48964.1"/>
    <property type="molecule type" value="Genomic_DNA"/>
</dbReference>
<gene>
    <name evidence="5" type="ORF">MF626_003258</name>
</gene>
<dbReference type="RefSeq" id="WP_250259509.1">
    <property type="nucleotide sequence ID" value="NZ_CP097770.1"/>
</dbReference>
<protein>
    <submittedName>
        <fullName evidence="5">MBL fold metallo-hydrolase</fullName>
    </submittedName>
</protein>
<dbReference type="PANTHER" id="PTHR42951:SF22">
    <property type="entry name" value="METALLO BETA-LACTAMASE SUPERFAMILY LIPOPROTEIN"/>
    <property type="match status" value="1"/>
</dbReference>